<feature type="chain" id="PRO_5026275247" evidence="1">
    <location>
        <begin position="22"/>
        <end position="190"/>
    </location>
</feature>
<name>A0A6G5A7Z1_RHIMP</name>
<protein>
    <submittedName>
        <fullName evidence="2">Putative lipocalin</fullName>
    </submittedName>
</protein>
<feature type="signal peptide" evidence="1">
    <location>
        <begin position="1"/>
        <end position="21"/>
    </location>
</feature>
<dbReference type="EMBL" id="GIKN01003874">
    <property type="protein sequence ID" value="NIE46147.1"/>
    <property type="molecule type" value="Transcribed_RNA"/>
</dbReference>
<dbReference type="VEuPathDB" id="VectorBase:LOC119168074"/>
<evidence type="ECO:0000313" key="2">
    <source>
        <dbReference type="EMBL" id="NIE46147.1"/>
    </source>
</evidence>
<evidence type="ECO:0000256" key="1">
    <source>
        <dbReference type="SAM" id="SignalP"/>
    </source>
</evidence>
<keyword evidence="1" id="KW-0732">Signal</keyword>
<organism evidence="2">
    <name type="scientific">Rhipicephalus microplus</name>
    <name type="common">Cattle tick</name>
    <name type="synonym">Boophilus microplus</name>
    <dbReference type="NCBI Taxonomy" id="6941"/>
    <lineage>
        <taxon>Eukaryota</taxon>
        <taxon>Metazoa</taxon>
        <taxon>Ecdysozoa</taxon>
        <taxon>Arthropoda</taxon>
        <taxon>Chelicerata</taxon>
        <taxon>Arachnida</taxon>
        <taxon>Acari</taxon>
        <taxon>Parasitiformes</taxon>
        <taxon>Ixodida</taxon>
        <taxon>Ixodoidea</taxon>
        <taxon>Ixodidae</taxon>
        <taxon>Rhipicephalinae</taxon>
        <taxon>Rhipicephalus</taxon>
        <taxon>Boophilus</taxon>
    </lineage>
</organism>
<dbReference type="AlphaFoldDB" id="A0A6G5A7Z1"/>
<proteinExistence type="predicted"/>
<reference evidence="2" key="1">
    <citation type="submission" date="2020-03" db="EMBL/GenBank/DDBJ databases">
        <title>A transcriptome and proteome of the tick Rhipicephalus microplus shaped by the genetic composition of its hosts and developmental stage.</title>
        <authorList>
            <person name="Garcia G.R."/>
            <person name="Ribeiro J.M.C."/>
            <person name="Maruyama S.R."/>
            <person name="Gardinasse L.G."/>
            <person name="Nelson K."/>
            <person name="Ferreira B.R."/>
            <person name="Andrade T.G."/>
            <person name="Santos I.K.F.M."/>
        </authorList>
    </citation>
    <scope>NUCLEOTIDE SEQUENCE</scope>
    <source>
        <strain evidence="2">NSGR</strain>
        <tissue evidence="2">Salivary glands</tissue>
    </source>
</reference>
<sequence>MIRGTVKFTVLLTVLAPKVSSDTNLPQLHKRDIRKFLDVNEVIWTYNSTRGSTLFCRKDTKLYSNEKLIRFERSHFLKSSRLWTEKYLEGNYSALFPWKSTTENYHSIFVGSIGRKWNKEELLVYQSDDNSCGVFKIFTRGKPINFYHVDLRMKNSSVGQGPSAKCVESFIKRLKNGKATFCTIRNVKQT</sequence>
<accession>A0A6G5A7Z1</accession>